<keyword evidence="10" id="KW-0804">Transcription</keyword>
<comment type="similarity">
    <text evidence="3">Belongs to the krueppel C2H2-type zinc-finger protein family.</text>
</comment>
<dbReference type="PANTHER" id="PTHR24379">
    <property type="entry name" value="KRAB AND ZINC FINGER DOMAIN-CONTAINING"/>
    <property type="match status" value="1"/>
</dbReference>
<dbReference type="SMART" id="SM00355">
    <property type="entry name" value="ZnF_C2H2"/>
    <property type="match status" value="5"/>
</dbReference>
<proteinExistence type="inferred from homology"/>
<evidence type="ECO:0000256" key="8">
    <source>
        <dbReference type="ARBA" id="ARBA00023015"/>
    </source>
</evidence>
<dbReference type="Gene3D" id="3.30.160.60">
    <property type="entry name" value="Classic Zinc Finger"/>
    <property type="match status" value="4"/>
</dbReference>
<dbReference type="VEuPathDB" id="VectorBase:MDOA005746"/>
<keyword evidence="7" id="KW-0862">Zinc</keyword>
<dbReference type="Pfam" id="PF00096">
    <property type="entry name" value="zf-C2H2"/>
    <property type="match status" value="3"/>
</dbReference>
<dbReference type="PROSITE" id="PS50157">
    <property type="entry name" value="ZINC_FINGER_C2H2_2"/>
    <property type="match status" value="4"/>
</dbReference>
<dbReference type="STRING" id="7370.A0A1I8MK22"/>
<dbReference type="PROSITE" id="PS00028">
    <property type="entry name" value="ZINC_FINGER_C2H2_1"/>
    <property type="match status" value="4"/>
</dbReference>
<dbReference type="InterPro" id="IPR036236">
    <property type="entry name" value="Znf_C2H2_sf"/>
</dbReference>
<sequence>MPSTSRFPIMSKLRLHMKIHGGVTRQICDKCGKTFQSKYNLSKHIENEHLRVQSEPLQCLICNTWYRNPDGLKAHNKNMHSNSDTEHRCHICQKVSTTHRALLRHINFNHVRERKFKCTMCEKAFKRSQDLKEHISVHTGQPLYTCPKCPMTFASSANMYKHLQRSHKDEYEAQRKQKKPPNFIEQAKAGTGSLMGDKLGKRNVPNKSAIMTNQAEEETQEFLPVVSTPAAAPVPSDLPDSIIQIDWTH</sequence>
<dbReference type="GO" id="GO:0005634">
    <property type="term" value="C:nucleus"/>
    <property type="evidence" value="ECO:0007669"/>
    <property type="project" value="UniProtKB-SubCell"/>
</dbReference>
<dbReference type="GO" id="GO:0008270">
    <property type="term" value="F:zinc ion binding"/>
    <property type="evidence" value="ECO:0007669"/>
    <property type="project" value="UniProtKB-KW"/>
</dbReference>
<keyword evidence="11" id="KW-0539">Nucleus</keyword>
<evidence type="ECO:0000256" key="4">
    <source>
        <dbReference type="ARBA" id="ARBA00022723"/>
    </source>
</evidence>
<evidence type="ECO:0000256" key="9">
    <source>
        <dbReference type="ARBA" id="ARBA00023125"/>
    </source>
</evidence>
<dbReference type="AlphaFoldDB" id="A0A1I8MK22"/>
<dbReference type="GO" id="GO:0000977">
    <property type="term" value="F:RNA polymerase II transcription regulatory region sequence-specific DNA binding"/>
    <property type="evidence" value="ECO:0007669"/>
    <property type="project" value="TreeGrafter"/>
</dbReference>
<dbReference type="PANTHER" id="PTHR24379:SF127">
    <property type="entry name" value="BLOODY FINGERS-RELATED"/>
    <property type="match status" value="1"/>
</dbReference>
<evidence type="ECO:0000256" key="5">
    <source>
        <dbReference type="ARBA" id="ARBA00022737"/>
    </source>
</evidence>
<evidence type="ECO:0000256" key="1">
    <source>
        <dbReference type="ARBA" id="ARBA00003767"/>
    </source>
</evidence>
<evidence type="ECO:0000256" key="12">
    <source>
        <dbReference type="PROSITE-ProRule" id="PRU00042"/>
    </source>
</evidence>
<dbReference type="eggNOG" id="KOG1721">
    <property type="taxonomic scope" value="Eukaryota"/>
</dbReference>
<keyword evidence="6 12" id="KW-0863">Zinc-finger</keyword>
<gene>
    <name evidence="14" type="primary">101895314</name>
</gene>
<feature type="domain" description="C2H2-type" evidence="13">
    <location>
        <begin position="144"/>
        <end position="172"/>
    </location>
</feature>
<evidence type="ECO:0000256" key="2">
    <source>
        <dbReference type="ARBA" id="ARBA00004123"/>
    </source>
</evidence>
<evidence type="ECO:0000259" key="13">
    <source>
        <dbReference type="PROSITE" id="PS50157"/>
    </source>
</evidence>
<evidence type="ECO:0000313" key="14">
    <source>
        <dbReference type="EnsemblMetazoa" id="MDOA005746-PA"/>
    </source>
</evidence>
<accession>A0A1I8MK22</accession>
<keyword evidence="8" id="KW-0805">Transcription regulation</keyword>
<dbReference type="FunFam" id="3.30.160.60:FF:000226">
    <property type="entry name" value="Zinc finger protein 236 variant"/>
    <property type="match status" value="1"/>
</dbReference>
<keyword evidence="5" id="KW-0677">Repeat</keyword>
<keyword evidence="9" id="KW-0238">DNA-binding</keyword>
<dbReference type="VEuPathDB" id="VectorBase:MDOMA2_017661"/>
<comment type="subcellular location">
    <subcellularLocation>
        <location evidence="2">Nucleus</location>
    </subcellularLocation>
</comment>
<evidence type="ECO:0000256" key="3">
    <source>
        <dbReference type="ARBA" id="ARBA00006991"/>
    </source>
</evidence>
<reference evidence="14" key="1">
    <citation type="submission" date="2020-05" db="UniProtKB">
        <authorList>
            <consortium name="EnsemblMetazoa"/>
        </authorList>
    </citation>
    <scope>IDENTIFICATION</scope>
    <source>
        <strain evidence="14">Aabys</strain>
    </source>
</reference>
<dbReference type="SUPFAM" id="SSF57667">
    <property type="entry name" value="beta-beta-alpha zinc fingers"/>
    <property type="match status" value="2"/>
</dbReference>
<evidence type="ECO:0000256" key="10">
    <source>
        <dbReference type="ARBA" id="ARBA00023163"/>
    </source>
</evidence>
<dbReference type="EnsemblMetazoa" id="MDOA005746-RA">
    <property type="protein sequence ID" value="MDOA005746-PA"/>
    <property type="gene ID" value="MDOA005746"/>
</dbReference>
<evidence type="ECO:0000256" key="11">
    <source>
        <dbReference type="ARBA" id="ARBA00023242"/>
    </source>
</evidence>
<keyword evidence="4" id="KW-0479">Metal-binding</keyword>
<protein>
    <recommendedName>
        <fullName evidence="13">C2H2-type domain-containing protein</fullName>
    </recommendedName>
</protein>
<evidence type="ECO:0000256" key="7">
    <source>
        <dbReference type="ARBA" id="ARBA00022833"/>
    </source>
</evidence>
<name>A0A1I8MK22_MUSDO</name>
<evidence type="ECO:0000256" key="6">
    <source>
        <dbReference type="ARBA" id="ARBA00022771"/>
    </source>
</evidence>
<feature type="domain" description="C2H2-type" evidence="13">
    <location>
        <begin position="87"/>
        <end position="115"/>
    </location>
</feature>
<organism evidence="14">
    <name type="scientific">Musca domestica</name>
    <name type="common">House fly</name>
    <dbReference type="NCBI Taxonomy" id="7370"/>
    <lineage>
        <taxon>Eukaryota</taxon>
        <taxon>Metazoa</taxon>
        <taxon>Ecdysozoa</taxon>
        <taxon>Arthropoda</taxon>
        <taxon>Hexapoda</taxon>
        <taxon>Insecta</taxon>
        <taxon>Pterygota</taxon>
        <taxon>Neoptera</taxon>
        <taxon>Endopterygota</taxon>
        <taxon>Diptera</taxon>
        <taxon>Brachycera</taxon>
        <taxon>Muscomorpha</taxon>
        <taxon>Muscoidea</taxon>
        <taxon>Muscidae</taxon>
        <taxon>Musca</taxon>
    </lineage>
</organism>
<dbReference type="InterPro" id="IPR013087">
    <property type="entry name" value="Znf_C2H2_type"/>
</dbReference>
<dbReference type="GO" id="GO:0000981">
    <property type="term" value="F:DNA-binding transcription factor activity, RNA polymerase II-specific"/>
    <property type="evidence" value="ECO:0007669"/>
    <property type="project" value="TreeGrafter"/>
</dbReference>
<comment type="function">
    <text evidence="1">May be involved in transcriptional regulation.</text>
</comment>
<feature type="domain" description="C2H2-type" evidence="13">
    <location>
        <begin position="26"/>
        <end position="54"/>
    </location>
</feature>
<feature type="domain" description="C2H2-type" evidence="13">
    <location>
        <begin position="116"/>
        <end position="143"/>
    </location>
</feature>